<reference evidence="2" key="1">
    <citation type="submission" date="2015-08" db="UniProtKB">
        <authorList>
            <consortium name="WormBaseParasite"/>
        </authorList>
    </citation>
    <scope>IDENTIFICATION</scope>
</reference>
<sequence length="77" mass="9563">MKDFLIKIKRKFEIRLWKRNKNLILTLSVVIYFVLLTEKFSFCLLINLYFQDKFVILKLYYYFFFLNEFSTTLISLI</sequence>
<dbReference type="AlphaFoldDB" id="A0A0K0DSK0"/>
<dbReference type="WBParaSite" id="SSTP_0000021200.1">
    <property type="protein sequence ID" value="SSTP_0000021200.1"/>
    <property type="gene ID" value="SSTP_0000021200"/>
</dbReference>
<keyword evidence="1" id="KW-0812">Transmembrane</keyword>
<keyword evidence="1" id="KW-1133">Transmembrane helix</keyword>
<protein>
    <submittedName>
        <fullName evidence="2">Uncharacterized protein</fullName>
    </submittedName>
</protein>
<keyword evidence="1" id="KW-0472">Membrane</keyword>
<accession>A0A0K0DSK0</accession>
<proteinExistence type="predicted"/>
<evidence type="ECO:0000256" key="1">
    <source>
        <dbReference type="SAM" id="Phobius"/>
    </source>
</evidence>
<feature type="transmembrane region" description="Helical" evidence="1">
    <location>
        <begin position="59"/>
        <end position="76"/>
    </location>
</feature>
<name>A0A0K0DSK0_STRER</name>
<organism evidence="2">
    <name type="scientific">Strongyloides stercoralis</name>
    <name type="common">Threadworm</name>
    <dbReference type="NCBI Taxonomy" id="6248"/>
    <lineage>
        <taxon>Eukaryota</taxon>
        <taxon>Metazoa</taxon>
        <taxon>Ecdysozoa</taxon>
        <taxon>Nematoda</taxon>
        <taxon>Chromadorea</taxon>
        <taxon>Rhabditida</taxon>
        <taxon>Tylenchina</taxon>
        <taxon>Panagrolaimomorpha</taxon>
        <taxon>Strongyloidoidea</taxon>
        <taxon>Strongyloididae</taxon>
        <taxon>Strongyloides</taxon>
    </lineage>
</organism>
<evidence type="ECO:0000313" key="2">
    <source>
        <dbReference type="WBParaSite" id="SSTP_0000021200.1"/>
    </source>
</evidence>
<feature type="transmembrane region" description="Helical" evidence="1">
    <location>
        <begin position="21"/>
        <end position="47"/>
    </location>
</feature>